<evidence type="ECO:0000313" key="2">
    <source>
        <dbReference type="EMBL" id="PTL60495.1"/>
    </source>
</evidence>
<dbReference type="Pfam" id="PF04244">
    <property type="entry name" value="DPRP"/>
    <property type="match status" value="1"/>
</dbReference>
<sequence length="503" mass="56332">MGHTAVILGDQLLRDHPALDGASRAVLVESTALMGRRPVHRRRLHAVLVALRAYAQELRERHPDLEVVEHRGAASFADALAAHEGERLVAAHPNRRSAVRHLRDDLGVELVDSTQFLVGPERFAAYARGRRTLTMEHFYREMRREHRVLLDDAGEPLGGRWNFDAENRRPPKEGLSAPAPYRPREGELDAAVRDDLDRLVAAGAITTIGRDGPRQVAVTHDEGRRALRSFVDERLPDFGPWQDAMVPGERMLFHANLSAPLNLGVLDPLTVVRAAERAHREDGVPLQSVEGFVRQIIGWREYVWGMYWLRADEWPRRNALDADRPLPVAIAAPGEHETGWNCLDTTLSAVGEDAYAHHIERLMVLGNIMLLHGTRPVEALRWFETAFVDGAEWVMAPNAMGMALYADGGEMMTKPYAAGGNYVSKMSRHCPSCRYDPKQRTGPDACPLSALYWDFLDRHRDRFTGNHRMAMPLKTLGRFDPAELAAIRARADDAREELDTGGG</sequence>
<dbReference type="Gene3D" id="1.10.579.10">
    <property type="entry name" value="DNA Cyclobutane Dipyrimidine Photolyase, subunit A, domain 3"/>
    <property type="match status" value="1"/>
</dbReference>
<dbReference type="PANTHER" id="PTHR38657">
    <property type="entry name" value="SLR1343 PROTEIN"/>
    <property type="match status" value="1"/>
</dbReference>
<comment type="caution">
    <text evidence="2">The sequence shown here is derived from an EMBL/GenBank/DDBJ whole genome shotgun (WGS) entry which is preliminary data.</text>
</comment>
<organism evidence="2 3">
    <name type="scientific">Paraconexibacter algicola</name>
    <dbReference type="NCBI Taxonomy" id="2133960"/>
    <lineage>
        <taxon>Bacteria</taxon>
        <taxon>Bacillati</taxon>
        <taxon>Actinomycetota</taxon>
        <taxon>Thermoleophilia</taxon>
        <taxon>Solirubrobacterales</taxon>
        <taxon>Paraconexibacteraceae</taxon>
        <taxon>Paraconexibacter</taxon>
    </lineage>
</organism>
<dbReference type="InterPro" id="IPR007357">
    <property type="entry name" value="PhrB-like"/>
</dbReference>
<dbReference type="InterPro" id="IPR036134">
    <property type="entry name" value="Crypto/Photolyase_FAD-like_sf"/>
</dbReference>
<dbReference type="Gene3D" id="1.10.10.1710">
    <property type="entry name" value="Deoxyribodipyrimidine photolyase-related"/>
    <property type="match status" value="1"/>
</dbReference>
<dbReference type="Gene3D" id="1.25.40.80">
    <property type="match status" value="1"/>
</dbReference>
<feature type="region of interest" description="Disordered" evidence="1">
    <location>
        <begin position="161"/>
        <end position="183"/>
    </location>
</feature>
<gene>
    <name evidence="2" type="ORF">C7Y72_13025</name>
</gene>
<dbReference type="SUPFAM" id="SSF48173">
    <property type="entry name" value="Cryptochrome/photolyase FAD-binding domain"/>
    <property type="match status" value="1"/>
</dbReference>
<dbReference type="Gene3D" id="3.40.50.620">
    <property type="entry name" value="HUPs"/>
    <property type="match status" value="1"/>
</dbReference>
<accession>A0A2T4UMM7</accession>
<name>A0A2T4UMM7_9ACTN</name>
<evidence type="ECO:0000313" key="3">
    <source>
        <dbReference type="Proteomes" id="UP000240739"/>
    </source>
</evidence>
<protein>
    <submittedName>
        <fullName evidence="2">Cryptochrome/photolyase family protein</fullName>
    </submittedName>
</protein>
<dbReference type="OrthoDB" id="5288100at2"/>
<evidence type="ECO:0000256" key="1">
    <source>
        <dbReference type="SAM" id="MobiDB-lite"/>
    </source>
</evidence>
<reference evidence="2 3" key="1">
    <citation type="submission" date="2018-03" db="EMBL/GenBank/DDBJ databases">
        <title>Aquarubrobacter algicola gen. nov., sp. nov., a novel actinobacterium isolated from shallow eutrophic lake during the end of cyanobacterial harmful algal blooms.</title>
        <authorList>
            <person name="Chun S.J."/>
        </authorList>
    </citation>
    <scope>NUCLEOTIDE SEQUENCE [LARGE SCALE GENOMIC DNA]</scope>
    <source>
        <strain evidence="2 3">Seoho-28</strain>
    </source>
</reference>
<dbReference type="PANTHER" id="PTHR38657:SF1">
    <property type="entry name" value="SLR1343 PROTEIN"/>
    <property type="match status" value="1"/>
</dbReference>
<keyword evidence="3" id="KW-1185">Reference proteome</keyword>
<dbReference type="Proteomes" id="UP000240739">
    <property type="component" value="Unassembled WGS sequence"/>
</dbReference>
<feature type="compositionally biased region" description="Basic and acidic residues" evidence="1">
    <location>
        <begin position="163"/>
        <end position="172"/>
    </location>
</feature>
<dbReference type="EMBL" id="PYYB01000001">
    <property type="protein sequence ID" value="PTL60495.1"/>
    <property type="molecule type" value="Genomic_DNA"/>
</dbReference>
<dbReference type="InterPro" id="IPR052551">
    <property type="entry name" value="UV-DNA_repair_photolyase"/>
</dbReference>
<dbReference type="InterPro" id="IPR014729">
    <property type="entry name" value="Rossmann-like_a/b/a_fold"/>
</dbReference>
<keyword evidence="2" id="KW-0456">Lyase</keyword>
<dbReference type="GO" id="GO:0016829">
    <property type="term" value="F:lyase activity"/>
    <property type="evidence" value="ECO:0007669"/>
    <property type="project" value="UniProtKB-KW"/>
</dbReference>
<dbReference type="AlphaFoldDB" id="A0A2T4UMM7"/>
<proteinExistence type="predicted"/>
<dbReference type="RefSeq" id="WP_107569171.1">
    <property type="nucleotide sequence ID" value="NZ_PYYB01000001.1"/>
</dbReference>